<accession>A0A6N6RDH5</accession>
<dbReference type="RefSeq" id="WP_151668264.1">
    <property type="nucleotide sequence ID" value="NZ_WBVO01000012.1"/>
</dbReference>
<dbReference type="Proteomes" id="UP000468650">
    <property type="component" value="Unassembled WGS sequence"/>
</dbReference>
<name>A0A6N6RDH5_9FLAO</name>
<keyword evidence="1" id="KW-0812">Transmembrane</keyword>
<feature type="transmembrane region" description="Helical" evidence="1">
    <location>
        <begin position="6"/>
        <end position="27"/>
    </location>
</feature>
<keyword evidence="1" id="KW-0472">Membrane</keyword>
<evidence type="ECO:0000313" key="2">
    <source>
        <dbReference type="EMBL" id="KAB2807074.1"/>
    </source>
</evidence>
<sequence length="240" mass="25546">MQNDWIYAALLAWGGGISIPLGALLFIFLRKRLGRERTFFNHLMTAIGGGALLSAVALVLVPDGMENQNQYVGVLSFVLGGTAFAGIDYFLSKSKGAGPQIVAMLSDFVPEAIALGAIFLKDQAQAVLLAFIMFIQNLPEGYNAFAEFPPEKSTKTPYLRTTLLFLSMSFVGPICAGLGASVLAESETVLGFLMTFSGGGITYLIFRDIAPAAKFKNSYVAPLGSILGFAIGLLGWALVN</sequence>
<dbReference type="EMBL" id="WBVO01000012">
    <property type="protein sequence ID" value="KAB2807074.1"/>
    <property type="molecule type" value="Genomic_DNA"/>
</dbReference>
<keyword evidence="3" id="KW-1185">Reference proteome</keyword>
<dbReference type="AlphaFoldDB" id="A0A6N6RDH5"/>
<keyword evidence="1" id="KW-1133">Transmembrane helix</keyword>
<protein>
    <submittedName>
        <fullName evidence="2">Divalent cation transporter</fullName>
    </submittedName>
</protein>
<feature type="transmembrane region" description="Helical" evidence="1">
    <location>
        <begin position="189"/>
        <end position="206"/>
    </location>
</feature>
<organism evidence="2 3">
    <name type="scientific">Phaeocystidibacter luteus</name>
    <dbReference type="NCBI Taxonomy" id="911197"/>
    <lineage>
        <taxon>Bacteria</taxon>
        <taxon>Pseudomonadati</taxon>
        <taxon>Bacteroidota</taxon>
        <taxon>Flavobacteriia</taxon>
        <taxon>Flavobacteriales</taxon>
        <taxon>Phaeocystidibacteraceae</taxon>
        <taxon>Phaeocystidibacter</taxon>
    </lineage>
</organism>
<comment type="caution">
    <text evidence="2">The sequence shown here is derived from an EMBL/GenBank/DDBJ whole genome shotgun (WGS) entry which is preliminary data.</text>
</comment>
<dbReference type="OrthoDB" id="5766358at2"/>
<evidence type="ECO:0000256" key="1">
    <source>
        <dbReference type="SAM" id="Phobius"/>
    </source>
</evidence>
<reference evidence="2 3" key="1">
    <citation type="submission" date="2019-09" db="EMBL/GenBank/DDBJ databases">
        <title>Genomes of family Cryomorphaceae.</title>
        <authorList>
            <person name="Bowman J.P."/>
        </authorList>
    </citation>
    <scope>NUCLEOTIDE SEQUENCE [LARGE SCALE GENOMIC DNA]</scope>
    <source>
        <strain evidence="2 3">LMG 25704</strain>
    </source>
</reference>
<feature type="transmembrane region" description="Helical" evidence="1">
    <location>
        <begin position="162"/>
        <end position="183"/>
    </location>
</feature>
<gene>
    <name evidence="2" type="ORF">F8C67_12835</name>
</gene>
<feature type="transmembrane region" description="Helical" evidence="1">
    <location>
        <begin position="39"/>
        <end position="59"/>
    </location>
</feature>
<feature type="transmembrane region" description="Helical" evidence="1">
    <location>
        <begin position="71"/>
        <end position="91"/>
    </location>
</feature>
<feature type="transmembrane region" description="Helical" evidence="1">
    <location>
        <begin position="218"/>
        <end position="239"/>
    </location>
</feature>
<evidence type="ECO:0000313" key="3">
    <source>
        <dbReference type="Proteomes" id="UP000468650"/>
    </source>
</evidence>
<proteinExistence type="predicted"/>